<dbReference type="AlphaFoldDB" id="A0ABD1VAE7"/>
<evidence type="ECO:0000313" key="2">
    <source>
        <dbReference type="Proteomes" id="UP001604336"/>
    </source>
</evidence>
<organism evidence="1 2">
    <name type="scientific">Abeliophyllum distichum</name>
    <dbReference type="NCBI Taxonomy" id="126358"/>
    <lineage>
        <taxon>Eukaryota</taxon>
        <taxon>Viridiplantae</taxon>
        <taxon>Streptophyta</taxon>
        <taxon>Embryophyta</taxon>
        <taxon>Tracheophyta</taxon>
        <taxon>Spermatophyta</taxon>
        <taxon>Magnoliopsida</taxon>
        <taxon>eudicotyledons</taxon>
        <taxon>Gunneridae</taxon>
        <taxon>Pentapetalae</taxon>
        <taxon>asterids</taxon>
        <taxon>lamiids</taxon>
        <taxon>Lamiales</taxon>
        <taxon>Oleaceae</taxon>
        <taxon>Forsythieae</taxon>
        <taxon>Abeliophyllum</taxon>
    </lineage>
</organism>
<sequence>MANPVTPATSSHLQQILIQPYISPKTAAIAQTNPSQLLSRQLPTVTQSIGVKLDSNNYLLWKYQYSKSLFPVYWRNLFMDQVLTFPNFRMQKKTSTIESPEIFRPGLLIDLDKKCYSKKFKALILL</sequence>
<protein>
    <submittedName>
        <fullName evidence="1">Uncharacterized protein</fullName>
    </submittedName>
</protein>
<proteinExistence type="predicted"/>
<dbReference type="EMBL" id="JBFOLK010000002">
    <property type="protein sequence ID" value="KAL2534316.1"/>
    <property type="molecule type" value="Genomic_DNA"/>
</dbReference>
<name>A0ABD1VAE7_9LAMI</name>
<dbReference type="Proteomes" id="UP001604336">
    <property type="component" value="Unassembled WGS sequence"/>
</dbReference>
<gene>
    <name evidence="1" type="ORF">Adt_07667</name>
</gene>
<evidence type="ECO:0000313" key="1">
    <source>
        <dbReference type="EMBL" id="KAL2534316.1"/>
    </source>
</evidence>
<accession>A0ABD1VAE7</accession>
<keyword evidence="2" id="KW-1185">Reference proteome</keyword>
<reference evidence="2" key="1">
    <citation type="submission" date="2024-07" db="EMBL/GenBank/DDBJ databases">
        <title>Two chromosome-level genome assemblies of Korean endemic species Abeliophyllum distichum and Forsythia ovata (Oleaceae).</title>
        <authorList>
            <person name="Jang H."/>
        </authorList>
    </citation>
    <scope>NUCLEOTIDE SEQUENCE [LARGE SCALE GENOMIC DNA]</scope>
</reference>
<comment type="caution">
    <text evidence="1">The sequence shown here is derived from an EMBL/GenBank/DDBJ whole genome shotgun (WGS) entry which is preliminary data.</text>
</comment>